<name>A0A103XZ77_CYNCS</name>
<dbReference type="AlphaFoldDB" id="A0A103XZ77"/>
<evidence type="ECO:0000313" key="3">
    <source>
        <dbReference type="Proteomes" id="UP000243975"/>
    </source>
</evidence>
<dbReference type="Gramene" id="KVH99618">
    <property type="protein sequence ID" value="KVH99618"/>
    <property type="gene ID" value="Ccrd_022144"/>
</dbReference>
<dbReference type="GO" id="GO:0004185">
    <property type="term" value="F:serine-type carboxypeptidase activity"/>
    <property type="evidence" value="ECO:0007669"/>
    <property type="project" value="InterPro"/>
</dbReference>
<proteinExistence type="inferred from homology"/>
<sequence>MASIIFLDIPVGTGFSYARTTRATHSNDLQLANHAYEFMRKWLKSHPGFISNPFYIGGESYSGKPIPVIAQLISNGNEVGNEAHLNINMKGGGHVAPESKPEESFAMLK</sequence>
<dbReference type="InterPro" id="IPR001563">
    <property type="entry name" value="Peptidase_S10"/>
</dbReference>
<dbReference type="Proteomes" id="UP000243975">
    <property type="component" value="Unassembled WGS sequence"/>
</dbReference>
<reference evidence="2 3" key="1">
    <citation type="journal article" date="2016" name="Sci. Rep.">
        <title>The genome sequence of the outbreeding globe artichoke constructed de novo incorporating a phase-aware low-pass sequencing strategy of F1 progeny.</title>
        <authorList>
            <person name="Scaglione D."/>
            <person name="Reyes-Chin-Wo S."/>
            <person name="Acquadro A."/>
            <person name="Froenicke L."/>
            <person name="Portis E."/>
            <person name="Beitel C."/>
            <person name="Tirone M."/>
            <person name="Mauro R."/>
            <person name="Lo Monaco A."/>
            <person name="Mauromicale G."/>
            <person name="Faccioli P."/>
            <person name="Cattivelli L."/>
            <person name="Rieseberg L."/>
            <person name="Michelmore R."/>
            <person name="Lanteri S."/>
        </authorList>
    </citation>
    <scope>NUCLEOTIDE SEQUENCE [LARGE SCALE GENOMIC DNA]</scope>
    <source>
        <strain evidence="2">2C</strain>
    </source>
</reference>
<dbReference type="PANTHER" id="PTHR11802:SF29">
    <property type="entry name" value="SERINE CARBOXYPEPTIDASE-LIKE 19"/>
    <property type="match status" value="1"/>
</dbReference>
<dbReference type="InterPro" id="IPR029058">
    <property type="entry name" value="AB_hydrolase_fold"/>
</dbReference>
<dbReference type="Gene3D" id="3.40.50.1820">
    <property type="entry name" value="alpha/beta hydrolase"/>
    <property type="match status" value="1"/>
</dbReference>
<dbReference type="PRINTS" id="PR00724">
    <property type="entry name" value="CRBOXYPTASEC"/>
</dbReference>
<keyword evidence="2" id="KW-0645">Protease</keyword>
<dbReference type="Pfam" id="PF00450">
    <property type="entry name" value="Peptidase_S10"/>
    <property type="match status" value="1"/>
</dbReference>
<comment type="similarity">
    <text evidence="1">Belongs to the peptidase S10 family.</text>
</comment>
<dbReference type="SUPFAM" id="SSF53474">
    <property type="entry name" value="alpha/beta-Hydrolases"/>
    <property type="match status" value="1"/>
</dbReference>
<evidence type="ECO:0000256" key="1">
    <source>
        <dbReference type="ARBA" id="ARBA00009431"/>
    </source>
</evidence>
<dbReference type="STRING" id="59895.A0A103XZ77"/>
<dbReference type="GO" id="GO:0016747">
    <property type="term" value="F:acyltransferase activity, transferring groups other than amino-acyl groups"/>
    <property type="evidence" value="ECO:0007669"/>
    <property type="project" value="TreeGrafter"/>
</dbReference>
<organism evidence="2 3">
    <name type="scientific">Cynara cardunculus var. scolymus</name>
    <name type="common">Globe artichoke</name>
    <name type="synonym">Cynara scolymus</name>
    <dbReference type="NCBI Taxonomy" id="59895"/>
    <lineage>
        <taxon>Eukaryota</taxon>
        <taxon>Viridiplantae</taxon>
        <taxon>Streptophyta</taxon>
        <taxon>Embryophyta</taxon>
        <taxon>Tracheophyta</taxon>
        <taxon>Spermatophyta</taxon>
        <taxon>Magnoliopsida</taxon>
        <taxon>eudicotyledons</taxon>
        <taxon>Gunneridae</taxon>
        <taxon>Pentapetalae</taxon>
        <taxon>asterids</taxon>
        <taxon>campanulids</taxon>
        <taxon>Asterales</taxon>
        <taxon>Asteraceae</taxon>
        <taxon>Carduoideae</taxon>
        <taxon>Cardueae</taxon>
        <taxon>Carduinae</taxon>
        <taxon>Cynara</taxon>
    </lineage>
</organism>
<keyword evidence="3" id="KW-1185">Reference proteome</keyword>
<keyword evidence="2" id="KW-0378">Hydrolase</keyword>
<evidence type="ECO:0000313" key="2">
    <source>
        <dbReference type="EMBL" id="KVH99618.1"/>
    </source>
</evidence>
<keyword evidence="2" id="KW-0121">Carboxypeptidase</keyword>
<dbReference type="OMA" id="DDRECNG"/>
<accession>A0A103XZ77</accession>
<dbReference type="GO" id="GO:0006508">
    <property type="term" value="P:proteolysis"/>
    <property type="evidence" value="ECO:0007669"/>
    <property type="project" value="InterPro"/>
</dbReference>
<dbReference type="EMBL" id="LEKV01003431">
    <property type="protein sequence ID" value="KVH99618.1"/>
    <property type="molecule type" value="Genomic_DNA"/>
</dbReference>
<dbReference type="PANTHER" id="PTHR11802">
    <property type="entry name" value="SERINE PROTEASE FAMILY S10 SERINE CARBOXYPEPTIDASE"/>
    <property type="match status" value="1"/>
</dbReference>
<gene>
    <name evidence="2" type="ORF">Ccrd_022144</name>
</gene>
<feature type="non-terminal residue" evidence="2">
    <location>
        <position position="109"/>
    </location>
</feature>
<protein>
    <submittedName>
        <fullName evidence="2">Peptidase S10, serine carboxypeptidase</fullName>
    </submittedName>
</protein>
<comment type="caution">
    <text evidence="2">The sequence shown here is derived from an EMBL/GenBank/DDBJ whole genome shotgun (WGS) entry which is preliminary data.</text>
</comment>
<dbReference type="GO" id="GO:0019748">
    <property type="term" value="P:secondary metabolic process"/>
    <property type="evidence" value="ECO:0007669"/>
    <property type="project" value="TreeGrafter"/>
</dbReference>